<feature type="coiled-coil region" evidence="1">
    <location>
        <begin position="173"/>
        <end position="207"/>
    </location>
</feature>
<dbReference type="EMBL" id="CP025074">
    <property type="protein sequence ID" value="AUI36352.1"/>
    <property type="molecule type" value="Genomic_DNA"/>
</dbReference>
<dbReference type="Gene3D" id="3.40.50.300">
    <property type="entry name" value="P-loop containing nucleotide triphosphate hydrolases"/>
    <property type="match status" value="1"/>
</dbReference>
<name>A0ABN5FUQ9_BACCL</name>
<dbReference type="SUPFAM" id="SSF52540">
    <property type="entry name" value="P-loop containing nucleoside triphosphate hydrolases"/>
    <property type="match status" value="1"/>
</dbReference>
<dbReference type="PANTHER" id="PTHR43581:SF4">
    <property type="entry name" value="ATP_GTP PHOSPHATASE"/>
    <property type="match status" value="1"/>
</dbReference>
<dbReference type="CDD" id="cd01026">
    <property type="entry name" value="TOPRIM_OLD"/>
    <property type="match status" value="1"/>
</dbReference>
<dbReference type="RefSeq" id="WP_061912287.1">
    <property type="nucleotide sequence ID" value="NZ_CP025074.1"/>
</dbReference>
<dbReference type="InterPro" id="IPR051396">
    <property type="entry name" value="Bact_Antivir_Def_Nuclease"/>
</dbReference>
<feature type="domain" description="OLD protein-like TOPRIM" evidence="3">
    <location>
        <begin position="433"/>
        <end position="496"/>
    </location>
</feature>
<dbReference type="PANTHER" id="PTHR43581">
    <property type="entry name" value="ATP/GTP PHOSPHATASE"/>
    <property type="match status" value="1"/>
</dbReference>
<keyword evidence="4" id="KW-0378">Hydrolase</keyword>
<keyword evidence="5" id="KW-1185">Reference proteome</keyword>
<evidence type="ECO:0000313" key="4">
    <source>
        <dbReference type="EMBL" id="AUI36352.1"/>
    </source>
</evidence>
<dbReference type="GO" id="GO:0004519">
    <property type="term" value="F:endonuclease activity"/>
    <property type="evidence" value="ECO:0007669"/>
    <property type="project" value="UniProtKB-KW"/>
</dbReference>
<evidence type="ECO:0000313" key="5">
    <source>
        <dbReference type="Proteomes" id="UP000265462"/>
    </source>
</evidence>
<sequence length="657" mass="75770">MNSPYISRVKIKNFRNFQSVDISLSHKQVIIGENNVGKTNFLKAIQLILDPTLSDEDRYLTESDFYEGIENPMEKGEEIEIVIEIRGFEHNKNILSVLSDATVSDAPPTLRLTYRYYPVEKEDGTKDYEYIIFQGDKPDKIFKHSHRKYLNMRIINAIRDVESELRNSRKSPINQLLKQYEIDKTELKELAEKLKQKSDEVLTLDEIKDLTNKINTRFKKIIGVQPDSIVSLETIDIDPNRILNTLKLMMGDKKRPTSETSLGINNILYIALILLQLEDRTIPTFLKKEKFEELSKKEGREILISSYEENGNGNYFLKSDLSNDEIKQLYSFMDTYNPVNQGFTILAIEEPEAHLHPTLQRIIYKDVMHGNSSVLMTTHSPHITSVAPIDSIVHMRWTSSGTKVYTSSNINLTSLEKRDLERYLDVKRGEIYFGKGVILVEGIAEEYLIPRFAELMGKPLDQKGIVVCNINCTNFKPYVKFLDVLGIPYVVITDGDYYVMKEDAKKEYHVLHDGSHKSYGFLGLEKIAELIIDLQKIEQSQLPSCLKKQRDAFSEKGFFVGNYTLEVDIMEKSQSNQDAKKIICEVFNELTTGGDKQKRNFAEELDQGEYFKCLRKIEDNIGKGRFAQRLSSICIKEQIPDYIKNAIDEIYKRVSEI</sequence>
<dbReference type="InterPro" id="IPR027417">
    <property type="entry name" value="P-loop_NTPase"/>
</dbReference>
<gene>
    <name evidence="4" type="ORF">CWI35_07215</name>
</gene>
<protein>
    <submittedName>
        <fullName evidence="4">ATP-dependent endonuclease</fullName>
    </submittedName>
</protein>
<proteinExistence type="predicted"/>
<accession>A0ABN5FUQ9</accession>
<evidence type="ECO:0000259" key="3">
    <source>
        <dbReference type="Pfam" id="PF20469"/>
    </source>
</evidence>
<evidence type="ECO:0000256" key="1">
    <source>
        <dbReference type="SAM" id="Coils"/>
    </source>
</evidence>
<organism evidence="4 5">
    <name type="scientific">Bacillus caldolyticus</name>
    <dbReference type="NCBI Taxonomy" id="1394"/>
    <lineage>
        <taxon>Bacteria</taxon>
        <taxon>Bacillati</taxon>
        <taxon>Bacillota</taxon>
        <taxon>Bacilli</taxon>
        <taxon>Bacillales</taxon>
        <taxon>Anoxybacillaceae</taxon>
        <taxon>Geobacillus</taxon>
        <taxon>Geobacillus thermoleovorans group</taxon>
    </lineage>
</organism>
<evidence type="ECO:0000259" key="2">
    <source>
        <dbReference type="Pfam" id="PF13304"/>
    </source>
</evidence>
<keyword evidence="4" id="KW-0255">Endonuclease</keyword>
<dbReference type="Pfam" id="PF13304">
    <property type="entry name" value="AAA_21"/>
    <property type="match status" value="1"/>
</dbReference>
<dbReference type="Pfam" id="PF20469">
    <property type="entry name" value="OLD-like_TOPRIM"/>
    <property type="match status" value="1"/>
</dbReference>
<keyword evidence="4" id="KW-0540">Nuclease</keyword>
<feature type="domain" description="ATPase AAA-type core" evidence="2">
    <location>
        <begin position="29"/>
        <end position="383"/>
    </location>
</feature>
<dbReference type="Proteomes" id="UP000265462">
    <property type="component" value="Chromosome"/>
</dbReference>
<reference evidence="4 5" key="1">
    <citation type="submission" date="2018-02" db="EMBL/GenBank/DDBJ databases">
        <title>Complete genome and methylome analysis of Bacillus caldolyticus.</title>
        <authorList>
            <person name="Fomenkov A.I."/>
            <person name="Mersha F."/>
            <person name="Vincze T."/>
            <person name="Roberts R.J."/>
        </authorList>
    </citation>
    <scope>NUCLEOTIDE SEQUENCE [LARGE SCALE GENOMIC DNA]</scope>
    <source>
        <strain evidence="4 5">NEB414</strain>
    </source>
</reference>
<dbReference type="InterPro" id="IPR003959">
    <property type="entry name" value="ATPase_AAA_core"/>
</dbReference>
<dbReference type="InterPro" id="IPR034139">
    <property type="entry name" value="TOPRIM_OLD"/>
</dbReference>
<keyword evidence="1" id="KW-0175">Coiled coil</keyword>